<dbReference type="PROSITE" id="PS51666">
    <property type="entry name" value="QLQ"/>
    <property type="match status" value="1"/>
</dbReference>
<dbReference type="PROSITE" id="PS51192">
    <property type="entry name" value="HELICASE_ATP_BIND_1"/>
    <property type="match status" value="1"/>
</dbReference>
<name>A0ABQ9EK83_TEGGR</name>
<dbReference type="CDD" id="cd17996">
    <property type="entry name" value="DEXHc_SMARCA2_SMARCA4"/>
    <property type="match status" value="1"/>
</dbReference>
<dbReference type="SMART" id="SM00487">
    <property type="entry name" value="DEXDc"/>
    <property type="match status" value="1"/>
</dbReference>
<dbReference type="Gene3D" id="3.40.50.10810">
    <property type="entry name" value="Tandem AAA-ATPase domain"/>
    <property type="match status" value="1"/>
</dbReference>
<evidence type="ECO:0000256" key="6">
    <source>
        <dbReference type="PROSITE-ProRule" id="PRU00035"/>
    </source>
</evidence>
<feature type="compositionally biased region" description="Low complexity" evidence="7">
    <location>
        <begin position="403"/>
        <end position="423"/>
    </location>
</feature>
<dbReference type="Pfam" id="PF14619">
    <property type="entry name" value="SnAC"/>
    <property type="match status" value="1"/>
</dbReference>
<dbReference type="InterPro" id="IPR014978">
    <property type="entry name" value="Gln-Leu-Gln_QLQ"/>
</dbReference>
<feature type="region of interest" description="Disordered" evidence="7">
    <location>
        <begin position="599"/>
        <end position="626"/>
    </location>
</feature>
<evidence type="ECO:0000256" key="4">
    <source>
        <dbReference type="ARBA" id="ARBA00023117"/>
    </source>
</evidence>
<feature type="region of interest" description="Disordered" evidence="7">
    <location>
        <begin position="1"/>
        <end position="25"/>
    </location>
</feature>
<dbReference type="Pfam" id="PF00176">
    <property type="entry name" value="SNF2-rel_dom"/>
    <property type="match status" value="1"/>
</dbReference>
<feature type="compositionally biased region" description="Acidic residues" evidence="7">
    <location>
        <begin position="1494"/>
        <end position="1510"/>
    </location>
</feature>
<keyword evidence="2" id="KW-0378">Hydrolase</keyword>
<feature type="compositionally biased region" description="Basic and acidic residues" evidence="7">
    <location>
        <begin position="1289"/>
        <end position="1299"/>
    </location>
</feature>
<dbReference type="EMBL" id="JARBDR010000813">
    <property type="protein sequence ID" value="KAJ8305679.1"/>
    <property type="molecule type" value="Genomic_DNA"/>
</dbReference>
<feature type="domain" description="QLQ" evidence="11">
    <location>
        <begin position="310"/>
        <end position="345"/>
    </location>
</feature>
<feature type="compositionally biased region" description="Basic residues" evidence="7">
    <location>
        <begin position="605"/>
        <end position="616"/>
    </location>
</feature>
<dbReference type="Proteomes" id="UP001217089">
    <property type="component" value="Unassembled WGS sequence"/>
</dbReference>
<keyword evidence="13" id="KW-1185">Reference proteome</keyword>
<dbReference type="SMART" id="SM00951">
    <property type="entry name" value="QLQ"/>
    <property type="match status" value="1"/>
</dbReference>
<dbReference type="PANTHER" id="PTHR10799">
    <property type="entry name" value="SNF2/RAD54 HELICASE FAMILY"/>
    <property type="match status" value="1"/>
</dbReference>
<keyword evidence="5" id="KW-0539">Nucleus</keyword>
<feature type="compositionally biased region" description="Gly residues" evidence="7">
    <location>
        <begin position="295"/>
        <end position="306"/>
    </location>
</feature>
<feature type="region of interest" description="Disordered" evidence="7">
    <location>
        <begin position="1273"/>
        <end position="1320"/>
    </location>
</feature>
<evidence type="ECO:0000256" key="5">
    <source>
        <dbReference type="ARBA" id="ARBA00023242"/>
    </source>
</evidence>
<reference evidence="12 13" key="1">
    <citation type="submission" date="2022-12" db="EMBL/GenBank/DDBJ databases">
        <title>Chromosome-level genome of Tegillarca granosa.</title>
        <authorList>
            <person name="Kim J."/>
        </authorList>
    </citation>
    <scope>NUCLEOTIDE SEQUENCE [LARGE SCALE GENOMIC DNA]</scope>
    <source>
        <strain evidence="12">Teg-2019</strain>
        <tissue evidence="12">Adductor muscle</tissue>
    </source>
</reference>
<evidence type="ECO:0000256" key="1">
    <source>
        <dbReference type="ARBA" id="ARBA00004123"/>
    </source>
</evidence>
<dbReference type="InterPro" id="IPR049730">
    <property type="entry name" value="SNF2/RAD54-like_C"/>
</dbReference>
<feature type="region of interest" description="Disordered" evidence="7">
    <location>
        <begin position="527"/>
        <end position="568"/>
    </location>
</feature>
<dbReference type="CDD" id="cd18793">
    <property type="entry name" value="SF2_C_SNF"/>
    <property type="match status" value="1"/>
</dbReference>
<dbReference type="InterPro" id="IPR001487">
    <property type="entry name" value="Bromodomain"/>
</dbReference>
<evidence type="ECO:0000259" key="11">
    <source>
        <dbReference type="PROSITE" id="PS51666"/>
    </source>
</evidence>
<feature type="domain" description="Bromo" evidence="8">
    <location>
        <begin position="1338"/>
        <end position="1408"/>
    </location>
</feature>
<feature type="compositionally biased region" description="Basic residues" evidence="7">
    <location>
        <begin position="1279"/>
        <end position="1288"/>
    </location>
</feature>
<evidence type="ECO:0000256" key="2">
    <source>
        <dbReference type="ARBA" id="ARBA00022801"/>
    </source>
</evidence>
<evidence type="ECO:0000259" key="10">
    <source>
        <dbReference type="PROSITE" id="PS51194"/>
    </source>
</evidence>
<dbReference type="InterPro" id="IPR038718">
    <property type="entry name" value="SNF2-like_sf"/>
</dbReference>
<gene>
    <name evidence="12" type="ORF">KUTeg_016224</name>
</gene>
<dbReference type="Pfam" id="PF00271">
    <property type="entry name" value="Helicase_C"/>
    <property type="match status" value="1"/>
</dbReference>
<dbReference type="SMART" id="SM01314">
    <property type="entry name" value="SnAC"/>
    <property type="match status" value="1"/>
</dbReference>
<dbReference type="InterPro" id="IPR029295">
    <property type="entry name" value="SnAC"/>
</dbReference>
<evidence type="ECO:0000256" key="3">
    <source>
        <dbReference type="ARBA" id="ARBA00023015"/>
    </source>
</evidence>
<dbReference type="PROSITE" id="PS00633">
    <property type="entry name" value="BROMODOMAIN_1"/>
    <property type="match status" value="1"/>
</dbReference>
<feature type="compositionally biased region" description="Low complexity" evidence="7">
    <location>
        <begin position="129"/>
        <end position="164"/>
    </location>
</feature>
<dbReference type="InterPro" id="IPR000330">
    <property type="entry name" value="SNF2_N"/>
</dbReference>
<feature type="region of interest" description="Disordered" evidence="7">
    <location>
        <begin position="1428"/>
        <end position="1532"/>
    </location>
</feature>
<keyword evidence="4 6" id="KW-0103">Bromodomain</keyword>
<proteinExistence type="predicted"/>
<dbReference type="SMART" id="SM00490">
    <property type="entry name" value="HELICc"/>
    <property type="match status" value="1"/>
</dbReference>
<comment type="caution">
    <text evidence="12">The sequence shown here is derived from an EMBL/GenBank/DDBJ whole genome shotgun (WGS) entry which is preliminary data.</text>
</comment>
<feature type="domain" description="Helicase C-terminal" evidence="10">
    <location>
        <begin position="990"/>
        <end position="1153"/>
    </location>
</feature>
<dbReference type="SMART" id="SM00297">
    <property type="entry name" value="BROMO"/>
    <property type="match status" value="1"/>
</dbReference>
<dbReference type="PROSITE" id="PS50014">
    <property type="entry name" value="BROMODOMAIN_2"/>
    <property type="match status" value="1"/>
</dbReference>
<accession>A0ABQ9EK83</accession>
<dbReference type="InterPro" id="IPR027417">
    <property type="entry name" value="P-loop_NTPase"/>
</dbReference>
<keyword evidence="3" id="KW-0804">Transcription</keyword>
<protein>
    <submittedName>
        <fullName evidence="12">Uncharacterized protein</fullName>
    </submittedName>
</protein>
<feature type="region of interest" description="Disordered" evidence="7">
    <location>
        <begin position="270"/>
        <end position="311"/>
    </location>
</feature>
<feature type="region of interest" description="Disordered" evidence="7">
    <location>
        <begin position="69"/>
        <end position="191"/>
    </location>
</feature>
<keyword evidence="3" id="KW-0805">Transcription regulation</keyword>
<comment type="subcellular location">
    <subcellularLocation>
        <location evidence="1">Nucleus</location>
    </subcellularLocation>
</comment>
<dbReference type="Gene3D" id="1.20.920.10">
    <property type="entry name" value="Bromodomain-like"/>
    <property type="match status" value="1"/>
</dbReference>
<dbReference type="PRINTS" id="PR00503">
    <property type="entry name" value="BROMODOMAIN"/>
</dbReference>
<evidence type="ECO:0000313" key="13">
    <source>
        <dbReference type="Proteomes" id="UP001217089"/>
    </source>
</evidence>
<evidence type="ECO:0000313" key="12">
    <source>
        <dbReference type="EMBL" id="KAJ8305679.1"/>
    </source>
</evidence>
<evidence type="ECO:0000259" key="9">
    <source>
        <dbReference type="PROSITE" id="PS51192"/>
    </source>
</evidence>
<dbReference type="Gene3D" id="3.40.50.300">
    <property type="entry name" value="P-loop containing nucleotide triphosphate hydrolases"/>
    <property type="match status" value="1"/>
</dbReference>
<feature type="compositionally biased region" description="Basic and acidic residues" evidence="7">
    <location>
        <begin position="1467"/>
        <end position="1480"/>
    </location>
</feature>
<dbReference type="InterPro" id="IPR001650">
    <property type="entry name" value="Helicase_C-like"/>
</dbReference>
<dbReference type="Pfam" id="PF08880">
    <property type="entry name" value="QLQ"/>
    <property type="match status" value="1"/>
</dbReference>
<feature type="compositionally biased region" description="Gly residues" evidence="7">
    <location>
        <begin position="114"/>
        <end position="128"/>
    </location>
</feature>
<organism evidence="12 13">
    <name type="scientific">Tegillarca granosa</name>
    <name type="common">Malaysian cockle</name>
    <name type="synonym">Anadara granosa</name>
    <dbReference type="NCBI Taxonomy" id="220873"/>
    <lineage>
        <taxon>Eukaryota</taxon>
        <taxon>Metazoa</taxon>
        <taxon>Spiralia</taxon>
        <taxon>Lophotrochozoa</taxon>
        <taxon>Mollusca</taxon>
        <taxon>Bivalvia</taxon>
        <taxon>Autobranchia</taxon>
        <taxon>Pteriomorphia</taxon>
        <taxon>Arcoida</taxon>
        <taxon>Arcoidea</taxon>
        <taxon>Arcidae</taxon>
        <taxon>Tegillarca</taxon>
    </lineage>
</organism>
<dbReference type="InterPro" id="IPR036427">
    <property type="entry name" value="Bromodomain-like_sf"/>
</dbReference>
<feature type="region of interest" description="Disordered" evidence="7">
    <location>
        <begin position="1235"/>
        <end position="1254"/>
    </location>
</feature>
<dbReference type="InterPro" id="IPR018359">
    <property type="entry name" value="Bromodomain_CS"/>
</dbReference>
<dbReference type="Pfam" id="PF00439">
    <property type="entry name" value="Bromodomain"/>
    <property type="match status" value="1"/>
</dbReference>
<dbReference type="PROSITE" id="PS51194">
    <property type="entry name" value="HELICASE_CTER"/>
    <property type="match status" value="1"/>
</dbReference>
<evidence type="ECO:0000259" key="8">
    <source>
        <dbReference type="PROSITE" id="PS50014"/>
    </source>
</evidence>
<dbReference type="SUPFAM" id="SSF52540">
    <property type="entry name" value="P-loop containing nucleoside triphosphate hydrolases"/>
    <property type="match status" value="2"/>
</dbReference>
<sequence>MATGEDSGMMTAPPPGPAYPQHGQPQDNVMMIQKAINQMEEKGMQDDPRYAQLMAMADRARGGGIHPQGMQGPHHSMGGPQGQRMSASPSQGMGGAHGMQSGPQGISGMSGPQGMHGGQPQGMSGPPGQGMNVGQHRMGGMQQGMPGVPPQGMGSQGMQNSSGMPGAGQSMGNPALGGPNMTAPPSMQSGASVGVPPIGQPPVSNMGGGPNIGGYGMNPPNMPAQTANMASAGGMPGQGMNAPQANMPSHGMGGSAGPMGHGMTGPSGSIPRGTGQQMGPGGQRIDGDQNQQGQSGMGGQMPGGGSRPTAFNPVQLSQLRAQIMAYKLLARNQPIPDAVRIALEGKQRGYNQMPRQGKQHLNNLISKHQAECHLNNNLTCHSKIKGTHPGGQMPQSQPATPAVQPGQRPMQPQQGQQVSGQSVMTMGQKSRIAPVAKPQGLDPIEILNERENRVCARISSRILELQKLPMNMPEDLKTKAMIEMRALRLLNFQRQVKPYIHLRQEVVASMRKDTTLETALNTKAYKRSKRQSLREARVTEKLEKQQKLEQERKRRQKHQAEDEEGYRKLIDQKKDKRLAYLLHQTDEYISNLMQLVQQHKEETRKKNKKKKKKKKKTDAPDALDEEETEIKTVIEKPTVTIRSADELDENAAKEIIKSSAVEDDEYHKDAKNYYGIAHTVRETIQEQPSILVNGKLKEYQLKGLEWLVSLYNNSLNGILADEMGLGKTIQTIGLITYLMECKRVNGPFLIIVPLSTLTNWVYEFEKWAPSVVVVSYKGSPLTRRAIAPTLKSGKFNVLLTTYEYIIKDKAVLAKIRWKYMIIDEGHRMKNHHCKLTQILNTHYTAPNRLLLTGTPLQNKLPELWALLNFLLPQIFKSCSTFEQWFNTPFAMTGEKVELNQEETLLIIRRLHKVLRPFLLRRLKKEVESQLPEKGRGGAKVLMNTIMQLRKICNHPFIFPHLEEAIVEHMGLTGSVLSGPELYRAAGKFELIDRMLPKLKATGHKVLLFCQMTSLMSIMEDYFVFRGYRYLRLDGTTKSEDRGQLLQMFNDKDSPYFVFILSTRAGGLGLNLQTADTVIIFDSDWNPHQDMQAQDRAHRIGQKNEVRVLRLMTVNSVEEKILAAARYKLNVDEKVIQAGMFDQKSTGYERRQMLHQILLRDSTEEEEEDEVPDDETINQMLARTEEEFDLYQTMDIERRREEARNPKRKPRLMEEDELPSWMLKNEDEVERLTYEEEEEKLFGRGSRQRKEVDYSDSLTEKQWIKAIEDGNLDQAEEKSKTKKPRKRKADKNDDDTPVKDKPKKKRGRPPVEKMPPNPPKLTKTLKKLLDVVLNYKDSDGRVLSEVFMHLPSKKDLPEYYEIIQKPVDFRKIKQRIKDHRYRKLVDLENDIMLLCENAQTYNIEGSLIYEDSIVLQSVFTNARERLIKEGYGDSSEESSSEEEDDESRQGDDDEDDEDTNQSAKLKKRESSSSKKKKDEGRAKRKSRGKTRIISDDEDEEDEEDSEDEDTEPGPSSSRSSSRVSSPAPGHRRR</sequence>
<feature type="compositionally biased region" description="Basic and acidic residues" evidence="7">
    <location>
        <begin position="532"/>
        <end position="552"/>
    </location>
</feature>
<dbReference type="SUPFAM" id="SSF47370">
    <property type="entry name" value="Bromodomain"/>
    <property type="match status" value="1"/>
</dbReference>
<feature type="region of interest" description="Disordered" evidence="7">
    <location>
        <begin position="387"/>
        <end position="423"/>
    </location>
</feature>
<dbReference type="InterPro" id="IPR014001">
    <property type="entry name" value="Helicase_ATP-bd"/>
</dbReference>
<evidence type="ECO:0000256" key="7">
    <source>
        <dbReference type="SAM" id="MobiDB-lite"/>
    </source>
</evidence>
<feature type="compositionally biased region" description="Low complexity" evidence="7">
    <location>
        <begin position="1514"/>
        <end position="1524"/>
    </location>
</feature>
<feature type="compositionally biased region" description="Acidic residues" evidence="7">
    <location>
        <begin position="1433"/>
        <end position="1458"/>
    </location>
</feature>
<feature type="domain" description="Helicase ATP-binding" evidence="9">
    <location>
        <begin position="708"/>
        <end position="873"/>
    </location>
</feature>